<dbReference type="EMBL" id="CP053712">
    <property type="protein sequence ID" value="QKE93828.1"/>
    <property type="molecule type" value="Genomic_DNA"/>
</dbReference>
<dbReference type="Proteomes" id="UP000500767">
    <property type="component" value="Plasmid unnamed5"/>
</dbReference>
<evidence type="ECO:0000313" key="2">
    <source>
        <dbReference type="Proteomes" id="UP000500767"/>
    </source>
</evidence>
<evidence type="ECO:0000313" key="1">
    <source>
        <dbReference type="EMBL" id="QKE93828.1"/>
    </source>
</evidence>
<keyword evidence="1" id="KW-0614">Plasmid</keyword>
<dbReference type="AlphaFoldDB" id="A0A6M8HZR4"/>
<dbReference type="RefSeq" id="WP_172443606.1">
    <property type="nucleotide sequence ID" value="NZ_CP053712.1"/>
</dbReference>
<proteinExistence type="predicted"/>
<evidence type="ECO:0008006" key="3">
    <source>
        <dbReference type="Google" id="ProtNLM"/>
    </source>
</evidence>
<protein>
    <recommendedName>
        <fullName evidence="3">Transposase</fullName>
    </recommendedName>
</protein>
<reference evidence="1 2" key="1">
    <citation type="journal article" date="2014" name="World J. Microbiol. Biotechnol.">
        <title>Biodiversity and physiological characteristics of Antarctic and Arctic lichens-associated bacteria.</title>
        <authorList>
            <person name="Lee Y.M."/>
            <person name="Kim E.H."/>
            <person name="Lee H.K."/>
            <person name="Hong S.G."/>
        </authorList>
    </citation>
    <scope>NUCLEOTIDE SEQUENCE [LARGE SCALE GENOMIC DNA]</scope>
    <source>
        <strain evidence="1 2">PAMC 26569</strain>
        <plasmid evidence="1">unnamed5</plasmid>
    </source>
</reference>
<dbReference type="KEGG" id="lck:HN018_27165"/>
<accession>A0A6M8HZR4</accession>
<organism evidence="1 2">
    <name type="scientific">Lichenicola cladoniae</name>
    <dbReference type="NCBI Taxonomy" id="1484109"/>
    <lineage>
        <taxon>Bacteria</taxon>
        <taxon>Pseudomonadati</taxon>
        <taxon>Pseudomonadota</taxon>
        <taxon>Alphaproteobacteria</taxon>
        <taxon>Acetobacterales</taxon>
        <taxon>Acetobacteraceae</taxon>
        <taxon>Lichenicola</taxon>
    </lineage>
</organism>
<name>A0A6M8HZR4_9PROT</name>
<gene>
    <name evidence="1" type="ORF">HN018_27165</name>
</gene>
<keyword evidence="2" id="KW-1185">Reference proteome</keyword>
<geneLocation type="plasmid" evidence="1 2">
    <name>unnamed5</name>
</geneLocation>
<sequence>MQQNLNERSSGVLNRTCLPSDIIAFVVFCRLRYRLTLRGIEVSYEAVRDWEAKLLPVMGDELRKRRRGTGRQWVVDRLGLTEWDDKCYRSCRRIAPSVGLGRLLPASIRRLAQSAIT</sequence>